<evidence type="ECO:0000313" key="2">
    <source>
        <dbReference type="Proteomes" id="UP000694558"/>
    </source>
</evidence>
<dbReference type="GeneTree" id="ENSGT01040000244624"/>
<dbReference type="Ensembl" id="ENSSMAT00000068266.1">
    <property type="protein sequence ID" value="ENSSMAP00000039603.1"/>
    <property type="gene ID" value="ENSSMAG00000035436.1"/>
</dbReference>
<reference evidence="1" key="1">
    <citation type="submission" date="2023-05" db="EMBL/GenBank/DDBJ databases">
        <title>High-quality long-read genome of Scophthalmus maximus.</title>
        <authorList>
            <person name="Lien S."/>
            <person name="Martinez P."/>
        </authorList>
    </citation>
    <scope>NUCLEOTIDE SEQUENCE [LARGE SCALE GENOMIC DNA]</scope>
</reference>
<dbReference type="AlphaFoldDB" id="A0A8D3BX45"/>
<dbReference type="Proteomes" id="UP000694558">
    <property type="component" value="Chromosome 12"/>
</dbReference>
<name>A0A8D3BX45_SCOMX</name>
<protein>
    <submittedName>
        <fullName evidence="1">Uncharacterized protein</fullName>
    </submittedName>
</protein>
<reference evidence="1" key="2">
    <citation type="submission" date="2025-08" db="UniProtKB">
        <authorList>
            <consortium name="Ensembl"/>
        </authorList>
    </citation>
    <scope>IDENTIFICATION</scope>
</reference>
<proteinExistence type="predicted"/>
<accession>A0A8D3BX45</accession>
<sequence>QNKHIVIKPADKGSSVVIMDRTQYLEEGYRQLLDTKYYTKLDKPIFLDTVPLVTKIITSLLDKKFINYKQKHYLLGSSTPRARIFYMLPKIHKDPDKWSVPHLMAPGRPISVLFETFTLYCHLFDNMYTFPLNVLSFSYTVTF</sequence>
<organism evidence="1 2">
    <name type="scientific">Scophthalmus maximus</name>
    <name type="common">Turbot</name>
    <name type="synonym">Psetta maxima</name>
    <dbReference type="NCBI Taxonomy" id="52904"/>
    <lineage>
        <taxon>Eukaryota</taxon>
        <taxon>Metazoa</taxon>
        <taxon>Chordata</taxon>
        <taxon>Craniata</taxon>
        <taxon>Vertebrata</taxon>
        <taxon>Euteleostomi</taxon>
        <taxon>Actinopterygii</taxon>
        <taxon>Neopterygii</taxon>
        <taxon>Teleostei</taxon>
        <taxon>Neoteleostei</taxon>
        <taxon>Acanthomorphata</taxon>
        <taxon>Carangaria</taxon>
        <taxon>Pleuronectiformes</taxon>
        <taxon>Pleuronectoidei</taxon>
        <taxon>Scophthalmidae</taxon>
        <taxon>Scophthalmus</taxon>
    </lineage>
</organism>
<evidence type="ECO:0000313" key="1">
    <source>
        <dbReference type="Ensembl" id="ENSSMAP00000039603.1"/>
    </source>
</evidence>